<proteinExistence type="predicted"/>
<organism evidence="1 2">
    <name type="scientific">Methylobacterium longum</name>
    <dbReference type="NCBI Taxonomy" id="767694"/>
    <lineage>
        <taxon>Bacteria</taxon>
        <taxon>Pseudomonadati</taxon>
        <taxon>Pseudomonadota</taxon>
        <taxon>Alphaproteobacteria</taxon>
        <taxon>Hyphomicrobiales</taxon>
        <taxon>Methylobacteriaceae</taxon>
        <taxon>Methylobacterium</taxon>
    </lineage>
</organism>
<dbReference type="RefSeq" id="WP_238292259.1">
    <property type="nucleotide sequence ID" value="NZ_BPQS01000052.1"/>
</dbReference>
<comment type="caution">
    <text evidence="1">The sequence shown here is derived from an EMBL/GenBank/DDBJ whole genome shotgun (WGS) entry which is preliminary data.</text>
</comment>
<evidence type="ECO:0000313" key="1">
    <source>
        <dbReference type="EMBL" id="MDN3572527.1"/>
    </source>
</evidence>
<name>A0ABT8ARL3_9HYPH</name>
<accession>A0ABT8ARL3</accession>
<dbReference type="EMBL" id="JAUFPT010000059">
    <property type="protein sequence ID" value="MDN3572527.1"/>
    <property type="molecule type" value="Genomic_DNA"/>
</dbReference>
<dbReference type="Proteomes" id="UP001244297">
    <property type="component" value="Unassembled WGS sequence"/>
</dbReference>
<gene>
    <name evidence="1" type="ORF">QWZ18_18080</name>
</gene>
<keyword evidence="2" id="KW-1185">Reference proteome</keyword>
<protein>
    <submittedName>
        <fullName evidence="1">Uncharacterized protein</fullName>
    </submittedName>
</protein>
<sequence length="132" mass="13627">MPASDRCIIRVSIANSLVGLSATALLGQKRAVAVHQFSLRLGRAAALAAIGILSADHAAEGGLEVVHRGFLGAEFRSMARQAAVDRAATAESVIGAPMFIAIDLLDDTGLSTAKATFKKVQPNVVAVLSSVF</sequence>
<evidence type="ECO:0000313" key="2">
    <source>
        <dbReference type="Proteomes" id="UP001244297"/>
    </source>
</evidence>
<reference evidence="2" key="1">
    <citation type="journal article" date="2019" name="Int. J. Syst. Evol. Microbiol.">
        <title>The Global Catalogue of Microorganisms (GCM) 10K type strain sequencing project: providing services to taxonomists for standard genome sequencing and annotation.</title>
        <authorList>
            <consortium name="The Broad Institute Genomics Platform"/>
            <consortium name="The Broad Institute Genome Sequencing Center for Infectious Disease"/>
            <person name="Wu L."/>
            <person name="Ma J."/>
        </authorList>
    </citation>
    <scope>NUCLEOTIDE SEQUENCE [LARGE SCALE GENOMIC DNA]</scope>
    <source>
        <strain evidence="2">CECT 7806</strain>
    </source>
</reference>